<dbReference type="Pfam" id="PF00755">
    <property type="entry name" value="Carn_acyltransf"/>
    <property type="match status" value="1"/>
</dbReference>
<evidence type="ECO:0000256" key="8">
    <source>
        <dbReference type="RuleBase" id="RU003801"/>
    </source>
</evidence>
<comment type="similarity">
    <text evidence="1 8">Belongs to the carnitine/choline acetyltransferase family.</text>
</comment>
<dbReference type="FunFam" id="3.30.559.10:FF:000091">
    <property type="entry name" value="Choline O-acetyltransferase"/>
    <property type="match status" value="1"/>
</dbReference>
<keyword evidence="4 8" id="KW-0012">Acyltransferase</keyword>
<dbReference type="PROSITE" id="PS00440">
    <property type="entry name" value="ACYLTRANSF_C_2"/>
    <property type="match status" value="1"/>
</dbReference>
<evidence type="ECO:0000313" key="10">
    <source>
        <dbReference type="EMBL" id="ULT97171.1"/>
    </source>
</evidence>
<dbReference type="Proteomes" id="UP000827892">
    <property type="component" value="Chromosome IV"/>
</dbReference>
<accession>A0AAE9D5X1</accession>
<dbReference type="AlphaFoldDB" id="A0AAE9D5X1"/>
<dbReference type="InterPro" id="IPR023213">
    <property type="entry name" value="CAT-like_dom_sf"/>
</dbReference>
<proteinExistence type="inferred from homology"/>
<dbReference type="Gene3D" id="3.30.559.70">
    <property type="entry name" value="Choline/Carnitine o-acyltransferase, domain 2"/>
    <property type="match status" value="1"/>
</dbReference>
<sequence>MELKIESPKVSNDWYETALPKPPVPTLEATLDRYLEYAAVVAVGQRASLATTHDAAQKFVRQATPLQEQLLEISQKSPNWATKFWLPEMYMRVRIPTPVNSNPGYIFPKVKFETQEDHIKYTALLTRGLLEYKNLIDTKQVCREKSTGAQKLQMCMEQYDRVLSCYREPGVGEDTQIRKQKTNDGNEHVLVMCRNQTFILHTRINGALVSYADVEHQLTKIEEISKINQNNTTKIGASGVGPRDDAALFWQDMLTVEQNCKSYEWVKSALFVVCLDMEDNVNYGKNDILDIPAKEKEFIARGYSTLTGHGSSKFGLNRWYDATIQLVVSSSGANGLCIEHSTAEGIVIINMAESAIRYAQKYFKSKMVWNDVRNVHPKSLTWHFSENSRNILKKQAEVFDELANEMELEVLIFDEFGKDSIKKWGVSPDGFIQLIMQLAHYKTHGHLVSTYESASVRRFGAGRVDNIRANTQEALEWVTAMTCKKETKERKLELFKKAALKQVKVTLENISGYGIDNHLCALFCLAREREEVTGEEIPSLFMDPLWAEVMRFPLSTSQVTTSTDITDCYLTYGAVVRDGYGCPYNIQPDRVIFAPTAFRSDRRTDLTHFKKSLGDAMRDVKVGEHVFQEGANSDYSANPVNVVWRIRASRTITRIRRISDEVGGLVFRESINEKAYTPPTPSTSSGY</sequence>
<dbReference type="EMBL" id="CP090894">
    <property type="protein sequence ID" value="ULT97171.1"/>
    <property type="molecule type" value="Genomic_DNA"/>
</dbReference>
<dbReference type="PANTHER" id="PTHR22589">
    <property type="entry name" value="CARNITINE O-ACYLTRANSFERASE"/>
    <property type="match status" value="1"/>
</dbReference>
<evidence type="ECO:0000256" key="2">
    <source>
        <dbReference type="ARBA" id="ARBA00022679"/>
    </source>
</evidence>
<dbReference type="GO" id="GO:0004102">
    <property type="term" value="F:choline O-acetyltransferase activity"/>
    <property type="evidence" value="ECO:0007669"/>
    <property type="project" value="UniProtKB-EC"/>
</dbReference>
<keyword evidence="3" id="KW-0530">Neurotransmitter biosynthesis</keyword>
<dbReference type="PANTHER" id="PTHR22589:SF14">
    <property type="entry name" value="CHOLINE O-ACETYLTRANSFERASE"/>
    <property type="match status" value="1"/>
</dbReference>
<dbReference type="SUPFAM" id="SSF52777">
    <property type="entry name" value="CoA-dependent acyltransferases"/>
    <property type="match status" value="2"/>
</dbReference>
<organism evidence="10 11">
    <name type="scientific">Caenorhabditis briggsae</name>
    <dbReference type="NCBI Taxonomy" id="6238"/>
    <lineage>
        <taxon>Eukaryota</taxon>
        <taxon>Metazoa</taxon>
        <taxon>Ecdysozoa</taxon>
        <taxon>Nematoda</taxon>
        <taxon>Chromadorea</taxon>
        <taxon>Rhabditida</taxon>
        <taxon>Rhabditina</taxon>
        <taxon>Rhabditomorpha</taxon>
        <taxon>Rhabditoidea</taxon>
        <taxon>Rhabditidae</taxon>
        <taxon>Peloderinae</taxon>
        <taxon>Caenorhabditis</taxon>
    </lineage>
</organism>
<feature type="active site" description="Proton acceptor" evidence="7">
    <location>
        <position position="340"/>
    </location>
</feature>
<dbReference type="FunFam" id="3.30.559.70:FF:000018">
    <property type="entry name" value="Choline O-acetyltransferase"/>
    <property type="match status" value="1"/>
</dbReference>
<evidence type="ECO:0000256" key="5">
    <source>
        <dbReference type="ARBA" id="ARBA00039091"/>
    </source>
</evidence>
<protein>
    <recommendedName>
        <fullName evidence="6">Choline O-acetyltransferase</fullName>
        <ecNumber evidence="5">2.3.1.6</ecNumber>
    </recommendedName>
</protein>
<evidence type="ECO:0000256" key="1">
    <source>
        <dbReference type="ARBA" id="ARBA00005232"/>
    </source>
</evidence>
<dbReference type="Gene3D" id="3.30.559.10">
    <property type="entry name" value="Chloramphenicol acetyltransferase-like domain"/>
    <property type="match status" value="1"/>
</dbReference>
<evidence type="ECO:0000256" key="6">
    <source>
        <dbReference type="ARBA" id="ARBA00040495"/>
    </source>
</evidence>
<dbReference type="EC" id="2.3.1.6" evidence="5"/>
<evidence type="ECO:0000313" key="11">
    <source>
        <dbReference type="Proteomes" id="UP000827892"/>
    </source>
</evidence>
<dbReference type="InterPro" id="IPR000542">
    <property type="entry name" value="Carn_acyl_trans"/>
</dbReference>
<dbReference type="InterPro" id="IPR042231">
    <property type="entry name" value="Cho/carn_acyl_trans_2"/>
</dbReference>
<name>A0AAE9D5X1_CAEBR</name>
<dbReference type="InterPro" id="IPR039551">
    <property type="entry name" value="Cho/carn_acyl_trans"/>
</dbReference>
<gene>
    <name evidence="10" type="ORF">L3Y34_005177</name>
</gene>
<dbReference type="PROSITE" id="PS00439">
    <property type="entry name" value="ACYLTRANSF_C_1"/>
    <property type="match status" value="1"/>
</dbReference>
<keyword evidence="2 8" id="KW-0808">Transferase</keyword>
<evidence type="ECO:0000256" key="4">
    <source>
        <dbReference type="ARBA" id="ARBA00023315"/>
    </source>
</evidence>
<evidence type="ECO:0000259" key="9">
    <source>
        <dbReference type="Pfam" id="PF00755"/>
    </source>
</evidence>
<feature type="domain" description="Choline/carnitine acyltransferase" evidence="9">
    <location>
        <begin position="23"/>
        <end position="613"/>
    </location>
</feature>
<evidence type="ECO:0000256" key="3">
    <source>
        <dbReference type="ARBA" id="ARBA00022979"/>
    </source>
</evidence>
<reference evidence="10 11" key="1">
    <citation type="submission" date="2022-05" db="EMBL/GenBank/DDBJ databases">
        <title>Chromosome-level reference genomes for two strains of Caenorhabditis briggsae: an improved platform for comparative genomics.</title>
        <authorList>
            <person name="Stevens L."/>
            <person name="Andersen E.C."/>
        </authorList>
    </citation>
    <scope>NUCLEOTIDE SEQUENCE [LARGE SCALE GENOMIC DNA]</scope>
    <source>
        <strain evidence="10">QX1410_ONT</strain>
        <tissue evidence="10">Whole-organism</tissue>
    </source>
</reference>
<evidence type="ECO:0000256" key="7">
    <source>
        <dbReference type="PIRSR" id="PIRSR600542-1"/>
    </source>
</evidence>